<dbReference type="RefSeq" id="WP_066398526.1">
    <property type="nucleotide sequence ID" value="NZ_CP015378.1"/>
</dbReference>
<dbReference type="Gene3D" id="3.20.20.140">
    <property type="entry name" value="Metal-dependent hydrolases"/>
    <property type="match status" value="1"/>
</dbReference>
<evidence type="ECO:0000256" key="3">
    <source>
        <dbReference type="ARBA" id="ARBA00022912"/>
    </source>
</evidence>
<dbReference type="PANTHER" id="PTHR39181">
    <property type="entry name" value="TYROSINE-PROTEIN PHOSPHATASE YWQE"/>
    <property type="match status" value="1"/>
</dbReference>
<evidence type="ECO:0000313" key="7">
    <source>
        <dbReference type="Proteomes" id="UP000076623"/>
    </source>
</evidence>
<dbReference type="Proteomes" id="UP000076623">
    <property type="component" value="Chromosome"/>
</dbReference>
<comment type="similarity">
    <text evidence="1 5">Belongs to the metallo-dependent hydrolases superfamily. CpsB/CapC family.</text>
</comment>
<keyword evidence="7" id="KW-1185">Reference proteome</keyword>
<comment type="catalytic activity">
    <reaction evidence="4 5">
        <text>O-phospho-L-tyrosyl-[protein] + H2O = L-tyrosyl-[protein] + phosphate</text>
        <dbReference type="Rhea" id="RHEA:10684"/>
        <dbReference type="Rhea" id="RHEA-COMP:10136"/>
        <dbReference type="Rhea" id="RHEA-COMP:20101"/>
        <dbReference type="ChEBI" id="CHEBI:15377"/>
        <dbReference type="ChEBI" id="CHEBI:43474"/>
        <dbReference type="ChEBI" id="CHEBI:46858"/>
        <dbReference type="ChEBI" id="CHEBI:61978"/>
        <dbReference type="EC" id="3.1.3.48"/>
    </reaction>
</comment>
<organism evidence="6 7">
    <name type="scientific">Fictibacillus phosphorivorans</name>
    <dbReference type="NCBI Taxonomy" id="1221500"/>
    <lineage>
        <taxon>Bacteria</taxon>
        <taxon>Bacillati</taxon>
        <taxon>Bacillota</taxon>
        <taxon>Bacilli</taxon>
        <taxon>Bacillales</taxon>
        <taxon>Fictibacillaceae</taxon>
        <taxon>Fictibacillus</taxon>
    </lineage>
</organism>
<proteinExistence type="inferred from homology"/>
<evidence type="ECO:0000313" key="6">
    <source>
        <dbReference type="EMBL" id="ANC78802.1"/>
    </source>
</evidence>
<evidence type="ECO:0000256" key="4">
    <source>
        <dbReference type="ARBA" id="ARBA00051722"/>
    </source>
</evidence>
<dbReference type="Pfam" id="PF19567">
    <property type="entry name" value="CpsB_CapC"/>
    <property type="match status" value="1"/>
</dbReference>
<dbReference type="PANTHER" id="PTHR39181:SF1">
    <property type="entry name" value="TYROSINE-PROTEIN PHOSPHATASE YWQE"/>
    <property type="match status" value="1"/>
</dbReference>
<accession>A0A160IS37</accession>
<keyword evidence="3 5" id="KW-0904">Protein phosphatase</keyword>
<reference evidence="6 7" key="1">
    <citation type="submission" date="2016-04" db="EMBL/GenBank/DDBJ databases">
        <title>Complete genome sequence of Fictibacillus phosphorivorans G25-29, a strain toxic to nematodes.</title>
        <authorList>
            <person name="Zheng Z."/>
        </authorList>
    </citation>
    <scope>NUCLEOTIDE SEQUENCE [LARGE SCALE GENOMIC DNA]</scope>
    <source>
        <strain evidence="6 7">G25-29</strain>
    </source>
</reference>
<sequence length="255" mass="29226">MIDIHSHILPGLDDGARTMEDAIKMAEAAVKDGITHLYATPHHRNGRYENEKELVIKEVEVLNAELKNRKIPLHIIPGQEIRMYKDLIKDIDRGHLLPLHNKVNYLLIELPSSHVPNYAADILFELSLRHYQPILVHPERNSEILENPEILYECIMAGTHTQITATSIIGHFGKKIMNFSHELIQSNMVHLLASDAHHAVNRGFHMSEVFGIIQKQYGVEIRYYLQENAAHVLRGESILIEPPSLPKRKRFLGIF</sequence>
<dbReference type="STRING" id="1221500.ABE65_019170"/>
<evidence type="ECO:0000256" key="2">
    <source>
        <dbReference type="ARBA" id="ARBA00022801"/>
    </source>
</evidence>
<evidence type="ECO:0000256" key="1">
    <source>
        <dbReference type="ARBA" id="ARBA00005750"/>
    </source>
</evidence>
<dbReference type="EC" id="3.1.3.48" evidence="5"/>
<protein>
    <recommendedName>
        <fullName evidence="5">Tyrosine-protein phosphatase</fullName>
        <ecNumber evidence="5">3.1.3.48</ecNumber>
    </recommendedName>
</protein>
<dbReference type="GO" id="GO:0004725">
    <property type="term" value="F:protein tyrosine phosphatase activity"/>
    <property type="evidence" value="ECO:0007669"/>
    <property type="project" value="UniProtKB-UniRule"/>
</dbReference>
<dbReference type="EMBL" id="CP015378">
    <property type="protein sequence ID" value="ANC78802.1"/>
    <property type="molecule type" value="Genomic_DNA"/>
</dbReference>
<keyword evidence="2 5" id="KW-0378">Hydrolase</keyword>
<gene>
    <name evidence="6" type="ORF">ABE65_019170</name>
</gene>
<dbReference type="SUPFAM" id="SSF89550">
    <property type="entry name" value="PHP domain-like"/>
    <property type="match status" value="1"/>
</dbReference>
<dbReference type="KEGG" id="fpn:ABE65_019170"/>
<name>A0A160IS37_9BACL</name>
<dbReference type="InterPro" id="IPR016195">
    <property type="entry name" value="Pol/histidinol_Pase-like"/>
</dbReference>
<dbReference type="AlphaFoldDB" id="A0A160IS37"/>
<evidence type="ECO:0000256" key="5">
    <source>
        <dbReference type="PIRNR" id="PIRNR016557"/>
    </source>
</evidence>
<dbReference type="InterPro" id="IPR016667">
    <property type="entry name" value="Caps_polysacc_synth_CpsB/CapC"/>
</dbReference>
<dbReference type="GO" id="GO:0030145">
    <property type="term" value="F:manganese ion binding"/>
    <property type="evidence" value="ECO:0007669"/>
    <property type="project" value="UniProtKB-UniRule"/>
</dbReference>
<dbReference type="PIRSF" id="PIRSF016557">
    <property type="entry name" value="Caps_synth_CpsB"/>
    <property type="match status" value="1"/>
</dbReference>